<organism evidence="7">
    <name type="scientific">Callorhinchus milii</name>
    <name type="common">Ghost shark</name>
    <dbReference type="NCBI Taxonomy" id="7868"/>
    <lineage>
        <taxon>Eukaryota</taxon>
        <taxon>Metazoa</taxon>
        <taxon>Chordata</taxon>
        <taxon>Craniata</taxon>
        <taxon>Vertebrata</taxon>
        <taxon>Chondrichthyes</taxon>
        <taxon>Holocephali</taxon>
        <taxon>Chimaeriformes</taxon>
        <taxon>Callorhinchidae</taxon>
        <taxon>Callorhinchus</taxon>
    </lineage>
</organism>
<evidence type="ECO:0000256" key="4">
    <source>
        <dbReference type="SAM" id="MobiDB-lite"/>
    </source>
</evidence>
<dbReference type="AlphaFoldDB" id="V9KTQ0"/>
<dbReference type="PANTHER" id="PTHR16186:SF9">
    <property type="entry name" value="SH2 DOMAIN-CONTAINING PROTEIN"/>
    <property type="match status" value="1"/>
</dbReference>
<dbReference type="SUPFAM" id="SSF50729">
    <property type="entry name" value="PH domain-like"/>
    <property type="match status" value="1"/>
</dbReference>
<dbReference type="InterPro" id="IPR036860">
    <property type="entry name" value="SH2_dom_sf"/>
</dbReference>
<dbReference type="EMBL" id="JW869318">
    <property type="protein sequence ID" value="AFP01836.1"/>
    <property type="molecule type" value="mRNA"/>
</dbReference>
<dbReference type="Gene3D" id="2.30.29.30">
    <property type="entry name" value="Pleckstrin-homology domain (PH domain)/Phosphotyrosine-binding domain (PTB)"/>
    <property type="match status" value="1"/>
</dbReference>
<dbReference type="SMART" id="SM00233">
    <property type="entry name" value="PH"/>
    <property type="match status" value="1"/>
</dbReference>
<accession>V9KTQ0</accession>
<name>V9KTQ0_CALMI</name>
<feature type="region of interest" description="Disordered" evidence="4">
    <location>
        <begin position="292"/>
        <end position="346"/>
    </location>
</feature>
<reference evidence="7" key="1">
    <citation type="journal article" date="2014" name="Nature">
        <title>Elephant shark genome provides unique insights into gnathostome evolution.</title>
        <authorList>
            <consortium name="International Elephant Shark Genome Sequencing Consortium"/>
            <person name="Venkatesh B."/>
            <person name="Lee A.P."/>
            <person name="Ravi V."/>
            <person name="Maurya A.K."/>
            <person name="Lian M.M."/>
            <person name="Swann J.B."/>
            <person name="Ohta Y."/>
            <person name="Flajnik M.F."/>
            <person name="Sutoh Y."/>
            <person name="Kasahara M."/>
            <person name="Hoon S."/>
            <person name="Gangu V."/>
            <person name="Roy S.W."/>
            <person name="Irimia M."/>
            <person name="Korzh V."/>
            <person name="Kondrychyn I."/>
            <person name="Lim Z.W."/>
            <person name="Tay B.H."/>
            <person name="Tohari S."/>
            <person name="Kong K.W."/>
            <person name="Ho S."/>
            <person name="Lorente-Galdos B."/>
            <person name="Quilez J."/>
            <person name="Marques-Bonet T."/>
            <person name="Raney B.J."/>
            <person name="Ingham P.W."/>
            <person name="Tay A."/>
            <person name="Hillier L.W."/>
            <person name="Minx P."/>
            <person name="Boehm T."/>
            <person name="Wilson R.K."/>
            <person name="Brenner S."/>
            <person name="Warren W.C."/>
        </authorList>
    </citation>
    <scope>NUCLEOTIDE SEQUENCE</scope>
    <source>
        <tissue evidence="7">Gills</tissue>
    </source>
</reference>
<feature type="domain" description="SH2" evidence="5">
    <location>
        <begin position="163"/>
        <end position="269"/>
    </location>
</feature>
<protein>
    <submittedName>
        <fullName evidence="7">Signal-transducing adaptor protein 2-like protein</fullName>
    </submittedName>
</protein>
<feature type="compositionally biased region" description="Polar residues" evidence="4">
    <location>
        <begin position="148"/>
        <end position="163"/>
    </location>
</feature>
<dbReference type="GO" id="GO:0035591">
    <property type="term" value="F:signaling adaptor activity"/>
    <property type="evidence" value="ECO:0007669"/>
    <property type="project" value="InterPro"/>
</dbReference>
<dbReference type="SUPFAM" id="SSF55550">
    <property type="entry name" value="SH2 domain"/>
    <property type="match status" value="1"/>
</dbReference>
<evidence type="ECO:0000256" key="2">
    <source>
        <dbReference type="ARBA" id="ARBA00022999"/>
    </source>
</evidence>
<dbReference type="PROSITE" id="PS50003">
    <property type="entry name" value="PH_DOMAIN"/>
    <property type="match status" value="1"/>
</dbReference>
<dbReference type="PANTHER" id="PTHR16186">
    <property type="entry name" value="SIGNAL-TRANSDUCING ADAPTOR PROTEIN-RELATED"/>
    <property type="match status" value="1"/>
</dbReference>
<dbReference type="InterPro" id="IPR039111">
    <property type="entry name" value="STAP1/STAP2"/>
</dbReference>
<feature type="domain" description="PH" evidence="6">
    <location>
        <begin position="20"/>
        <end position="117"/>
    </location>
</feature>
<evidence type="ECO:0000259" key="6">
    <source>
        <dbReference type="PROSITE" id="PS50003"/>
    </source>
</evidence>
<feature type="region of interest" description="Disordered" evidence="4">
    <location>
        <begin position="145"/>
        <end position="164"/>
    </location>
</feature>
<evidence type="ECO:0000256" key="3">
    <source>
        <dbReference type="PROSITE-ProRule" id="PRU00191"/>
    </source>
</evidence>
<keyword evidence="1" id="KW-0597">Phosphoprotein</keyword>
<proteinExistence type="evidence at transcript level"/>
<dbReference type="Pfam" id="PF00017">
    <property type="entry name" value="SH2"/>
    <property type="match status" value="1"/>
</dbReference>
<dbReference type="InterPro" id="IPR011993">
    <property type="entry name" value="PH-like_dom_sf"/>
</dbReference>
<evidence type="ECO:0000256" key="1">
    <source>
        <dbReference type="ARBA" id="ARBA00022553"/>
    </source>
</evidence>
<dbReference type="InterPro" id="IPR001849">
    <property type="entry name" value="PH_domain"/>
</dbReference>
<evidence type="ECO:0000259" key="5">
    <source>
        <dbReference type="PROSITE" id="PS50001"/>
    </source>
</evidence>
<dbReference type="PROSITE" id="PS50001">
    <property type="entry name" value="SH2"/>
    <property type="match status" value="1"/>
</dbReference>
<dbReference type="SMART" id="SM00252">
    <property type="entry name" value="SH2"/>
    <property type="match status" value="1"/>
</dbReference>
<dbReference type="Pfam" id="PF00169">
    <property type="entry name" value="PH"/>
    <property type="match status" value="1"/>
</dbReference>
<keyword evidence="2 3" id="KW-0727">SH2 domain</keyword>
<evidence type="ECO:0000313" key="7">
    <source>
        <dbReference type="EMBL" id="AFP01836.1"/>
    </source>
</evidence>
<sequence length="376" mass="42830">MALPKVTLATPARSRASHIPGYYEGFVEKQDSETKDYKKFWTVLRGNHLCFQVTSREPTYLERVDLDEFISMEDDNKDKSQPGAKLTLRLKRRKLKLRMDSVEAREEWKGFIHTVVKLEIPKLSLLPGQIQRLLAMRDEEIDRRAKLTISSPPRKQEQESSQDFYDDVENTLPSCYHKVSRVEAEMVLERNSELGNILLRPGSDNKNFSITVRQVVNGVVSVRHYRVRCSDNGYIIDVDQGILQSSLQGVIDHFVKYTNGILKPLDNSQDYEEHLTILKRDNESGEVINEELPAANTGPSPPSKPGKKALRPSKPSPAPPDRPDDYPERSIPPIPPKVSKDIFGLSTADASQELHEKLMKRRKYIEASESKAKLNP</sequence>
<dbReference type="Gene3D" id="3.30.505.10">
    <property type="entry name" value="SH2 domain"/>
    <property type="match status" value="1"/>
</dbReference>
<dbReference type="InterPro" id="IPR000980">
    <property type="entry name" value="SH2"/>
</dbReference>